<keyword evidence="2" id="KW-0732">Signal</keyword>
<dbReference type="RefSeq" id="WP_051489404.1">
    <property type="nucleotide sequence ID" value="NZ_JALZ01000008.1"/>
</dbReference>
<comment type="caution">
    <text evidence="4">The sequence shown here is derived from an EMBL/GenBank/DDBJ whole genome shotgun (WGS) entry which is preliminary data.</text>
</comment>
<dbReference type="InterPro" id="IPR018247">
    <property type="entry name" value="EF_Hand_1_Ca_BS"/>
</dbReference>
<dbReference type="PANTHER" id="PTHR23064">
    <property type="entry name" value="TROPONIN"/>
    <property type="match status" value="1"/>
</dbReference>
<protein>
    <submittedName>
        <fullName evidence="4">Calcium-binding protein</fullName>
    </submittedName>
</protein>
<dbReference type="InterPro" id="IPR052591">
    <property type="entry name" value="CML21-like"/>
</dbReference>
<feature type="region of interest" description="Disordered" evidence="1">
    <location>
        <begin position="25"/>
        <end position="50"/>
    </location>
</feature>
<dbReference type="Gene3D" id="1.10.238.10">
    <property type="entry name" value="EF-hand"/>
    <property type="match status" value="2"/>
</dbReference>
<feature type="domain" description="EF-hand" evidence="3">
    <location>
        <begin position="108"/>
        <end position="143"/>
    </location>
</feature>
<proteinExistence type="predicted"/>
<dbReference type="SMART" id="SM00054">
    <property type="entry name" value="EFh"/>
    <property type="match status" value="2"/>
</dbReference>
<dbReference type="eggNOG" id="COG5126">
    <property type="taxonomic scope" value="Bacteria"/>
</dbReference>
<evidence type="ECO:0000256" key="1">
    <source>
        <dbReference type="SAM" id="MobiDB-lite"/>
    </source>
</evidence>
<name>X7EFW1_9RHOB</name>
<dbReference type="OrthoDB" id="5470953at2"/>
<sequence>MTTAKWISSALALALVTVSVAAGGASAQPKEGGHGMHHGERHDARRMGHGPHGEHGFAGLDVDGDGVVSEEEFTDPSAARFAAIDTDGNGEVTVEEAAAYAEQRRAMRRQARAERMIERLDRDGNGSVNLEEMRNTMDRGAIFGRLDADGDGALSEGEMQAGREAMRRMRHGGGEPEETGAGDE</sequence>
<dbReference type="Proteomes" id="UP000022447">
    <property type="component" value="Unassembled WGS sequence"/>
</dbReference>
<dbReference type="PROSITE" id="PS50222">
    <property type="entry name" value="EF_HAND_2"/>
    <property type="match status" value="1"/>
</dbReference>
<dbReference type="GO" id="GO:0005509">
    <property type="term" value="F:calcium ion binding"/>
    <property type="evidence" value="ECO:0007669"/>
    <property type="project" value="InterPro"/>
</dbReference>
<evidence type="ECO:0000313" key="4">
    <source>
        <dbReference type="EMBL" id="ETX14770.1"/>
    </source>
</evidence>
<dbReference type="CDD" id="cd00051">
    <property type="entry name" value="EFh"/>
    <property type="match status" value="1"/>
</dbReference>
<dbReference type="InterPro" id="IPR011992">
    <property type="entry name" value="EF-hand-dom_pair"/>
</dbReference>
<dbReference type="STRING" id="1449350.OCH239_20655"/>
<dbReference type="Pfam" id="PF13202">
    <property type="entry name" value="EF-hand_5"/>
    <property type="match status" value="4"/>
</dbReference>
<feature type="region of interest" description="Disordered" evidence="1">
    <location>
        <begin position="163"/>
        <end position="184"/>
    </location>
</feature>
<organism evidence="4 5">
    <name type="scientific">Roseivivax halodurans JCM 10272</name>
    <dbReference type="NCBI Taxonomy" id="1449350"/>
    <lineage>
        <taxon>Bacteria</taxon>
        <taxon>Pseudomonadati</taxon>
        <taxon>Pseudomonadota</taxon>
        <taxon>Alphaproteobacteria</taxon>
        <taxon>Rhodobacterales</taxon>
        <taxon>Roseobacteraceae</taxon>
        <taxon>Roseivivax</taxon>
    </lineage>
</organism>
<feature type="chain" id="PRO_5004977623" evidence="2">
    <location>
        <begin position="22"/>
        <end position="184"/>
    </location>
</feature>
<feature type="signal peptide" evidence="2">
    <location>
        <begin position="1"/>
        <end position="21"/>
    </location>
</feature>
<keyword evidence="5" id="KW-1185">Reference proteome</keyword>
<reference evidence="4 5" key="1">
    <citation type="submission" date="2014-01" db="EMBL/GenBank/DDBJ databases">
        <title>Roseivivax halodurans JCM 10272 Genome Sequencing.</title>
        <authorList>
            <person name="Lai Q."/>
            <person name="Li G."/>
            <person name="Shao Z."/>
        </authorList>
    </citation>
    <scope>NUCLEOTIDE SEQUENCE [LARGE SCALE GENOMIC DNA]</scope>
    <source>
        <strain evidence="4 5">JCM 10272</strain>
    </source>
</reference>
<feature type="compositionally biased region" description="Basic and acidic residues" evidence="1">
    <location>
        <begin position="31"/>
        <end position="50"/>
    </location>
</feature>
<dbReference type="AlphaFoldDB" id="X7EFW1"/>
<dbReference type="InterPro" id="IPR002048">
    <property type="entry name" value="EF_hand_dom"/>
</dbReference>
<feature type="compositionally biased region" description="Acidic residues" evidence="1">
    <location>
        <begin position="175"/>
        <end position="184"/>
    </location>
</feature>
<accession>X7EFW1</accession>
<dbReference type="EMBL" id="JALZ01000008">
    <property type="protein sequence ID" value="ETX14770.1"/>
    <property type="molecule type" value="Genomic_DNA"/>
</dbReference>
<evidence type="ECO:0000256" key="2">
    <source>
        <dbReference type="SAM" id="SignalP"/>
    </source>
</evidence>
<gene>
    <name evidence="4" type="ORF">OCH239_20655</name>
</gene>
<dbReference type="SUPFAM" id="SSF47473">
    <property type="entry name" value="EF-hand"/>
    <property type="match status" value="1"/>
</dbReference>
<evidence type="ECO:0000259" key="3">
    <source>
        <dbReference type="PROSITE" id="PS50222"/>
    </source>
</evidence>
<evidence type="ECO:0000313" key="5">
    <source>
        <dbReference type="Proteomes" id="UP000022447"/>
    </source>
</evidence>
<dbReference type="PROSITE" id="PS00018">
    <property type="entry name" value="EF_HAND_1"/>
    <property type="match status" value="2"/>
</dbReference>